<dbReference type="EC" id="2.5.1.17" evidence="3"/>
<comment type="similarity">
    <text evidence="2">Belongs to the Cob(I)alamin adenosyltransferase family.</text>
</comment>
<dbReference type="GO" id="GO:0008817">
    <property type="term" value="F:corrinoid adenosyltransferase activity"/>
    <property type="evidence" value="ECO:0007669"/>
    <property type="project" value="UniProtKB-EC"/>
</dbReference>
<evidence type="ECO:0000256" key="2">
    <source>
        <dbReference type="ARBA" id="ARBA00007487"/>
    </source>
</evidence>
<dbReference type="Pfam" id="PF02572">
    <property type="entry name" value="CobA_CobO_BtuR"/>
    <property type="match status" value="1"/>
</dbReference>
<dbReference type="OrthoDB" id="9810309at2"/>
<dbReference type="PIRSF" id="PIRSF015617">
    <property type="entry name" value="Adensltrnsf_CobA"/>
    <property type="match status" value="1"/>
</dbReference>
<dbReference type="SUPFAM" id="SSF52540">
    <property type="entry name" value="P-loop containing nucleoside triphosphate hydrolases"/>
    <property type="match status" value="1"/>
</dbReference>
<evidence type="ECO:0000256" key="4">
    <source>
        <dbReference type="ARBA" id="ARBA00024929"/>
    </source>
</evidence>
<dbReference type="PANTHER" id="PTHR46638">
    <property type="entry name" value="CORRINOID ADENOSYLTRANSFERASE"/>
    <property type="match status" value="1"/>
</dbReference>
<name>A0A1M7SZ95_9BACT</name>
<dbReference type="InterPro" id="IPR027417">
    <property type="entry name" value="P-loop_NTPase"/>
</dbReference>
<comment type="catalytic activity">
    <reaction evidence="8">
        <text>2 cob(II)yrinate a,c diamide + reduced [electron-transfer flavoprotein] + 2 ATP = 2 adenosylcob(III)yrinate a,c-diamide + 2 triphosphate + oxidized [electron-transfer flavoprotein] + 3 H(+)</text>
        <dbReference type="Rhea" id="RHEA:11528"/>
        <dbReference type="Rhea" id="RHEA-COMP:10685"/>
        <dbReference type="Rhea" id="RHEA-COMP:10686"/>
        <dbReference type="ChEBI" id="CHEBI:15378"/>
        <dbReference type="ChEBI" id="CHEBI:18036"/>
        <dbReference type="ChEBI" id="CHEBI:30616"/>
        <dbReference type="ChEBI" id="CHEBI:57692"/>
        <dbReference type="ChEBI" id="CHEBI:58307"/>
        <dbReference type="ChEBI" id="CHEBI:58503"/>
        <dbReference type="ChEBI" id="CHEBI:58537"/>
        <dbReference type="EC" id="2.5.1.17"/>
    </reaction>
</comment>
<dbReference type="GO" id="GO:0009236">
    <property type="term" value="P:cobalamin biosynthetic process"/>
    <property type="evidence" value="ECO:0007669"/>
    <property type="project" value="UniProtKB-UniPathway"/>
</dbReference>
<dbReference type="Gene3D" id="3.40.50.300">
    <property type="entry name" value="P-loop containing nucleotide triphosphate hydrolases"/>
    <property type="match status" value="1"/>
</dbReference>
<sequence>MLIIYTGNGKGKTSACVGQAIRAYGHGFKVAFAQFMKRSVDAGEQMFLKELLKDNFIAGGMGFFYTNKKISQDTKNKHHDAAKDVLNWAKQHLETINMLILDEAIYALGANLISKAELEEIIELCTAKQVHLVLSGRNTPDWLIEKADLVSSIEELKHPYQKGIKAQQGIEF</sequence>
<comment type="pathway">
    <text evidence="1">Cofactor biosynthesis; adenosylcobalamin biosynthesis; adenosylcobalamin from cob(II)yrinate a,c-diamide: step 2/7.</text>
</comment>
<comment type="function">
    <text evidence="4">Required for both de novo synthesis of the corrin ring for the assimilation of exogenous corrinoids. Participates in the adenosylation of a variety of incomplete and complete corrinoids.</text>
</comment>
<protein>
    <recommendedName>
        <fullName evidence="3">corrinoid adenosyltransferase</fullName>
        <ecNumber evidence="3">2.5.1.17</ecNumber>
    </recommendedName>
    <alternativeName>
        <fullName evidence="5">Cob(II)alamin adenosyltransferase</fullName>
    </alternativeName>
    <alternativeName>
        <fullName evidence="7">Cob(II)yrinic acid a,c-diamide adenosyltransferase</fullName>
    </alternativeName>
    <alternativeName>
        <fullName evidence="6">Cobinamide/cobalamin adenosyltransferase</fullName>
    </alternativeName>
</protein>
<evidence type="ECO:0000256" key="6">
    <source>
        <dbReference type="ARBA" id="ARBA00033334"/>
    </source>
</evidence>
<comment type="catalytic activity">
    <reaction evidence="9">
        <text>2 cob(II)alamin + reduced [electron-transfer flavoprotein] + 2 ATP = 2 adenosylcob(III)alamin + 2 triphosphate + oxidized [electron-transfer flavoprotein] + 3 H(+)</text>
        <dbReference type="Rhea" id="RHEA:28671"/>
        <dbReference type="Rhea" id="RHEA-COMP:10685"/>
        <dbReference type="Rhea" id="RHEA-COMP:10686"/>
        <dbReference type="ChEBI" id="CHEBI:15378"/>
        <dbReference type="ChEBI" id="CHEBI:16304"/>
        <dbReference type="ChEBI" id="CHEBI:18036"/>
        <dbReference type="ChEBI" id="CHEBI:18408"/>
        <dbReference type="ChEBI" id="CHEBI:30616"/>
        <dbReference type="ChEBI" id="CHEBI:57692"/>
        <dbReference type="ChEBI" id="CHEBI:58307"/>
        <dbReference type="EC" id="2.5.1.17"/>
    </reaction>
</comment>
<dbReference type="InterPro" id="IPR003724">
    <property type="entry name" value="CblAdoTrfase_CobA"/>
</dbReference>
<proteinExistence type="inferred from homology"/>
<dbReference type="AlphaFoldDB" id="A0A1M7SZ95"/>
<accession>A0A1M7SZ95</accession>
<evidence type="ECO:0000256" key="7">
    <source>
        <dbReference type="ARBA" id="ARBA00033354"/>
    </source>
</evidence>
<organism evidence="10 11">
    <name type="scientific">Desulfovibrio litoralis DSM 11393</name>
    <dbReference type="NCBI Taxonomy" id="1121455"/>
    <lineage>
        <taxon>Bacteria</taxon>
        <taxon>Pseudomonadati</taxon>
        <taxon>Thermodesulfobacteriota</taxon>
        <taxon>Desulfovibrionia</taxon>
        <taxon>Desulfovibrionales</taxon>
        <taxon>Desulfovibrionaceae</taxon>
        <taxon>Desulfovibrio</taxon>
    </lineage>
</organism>
<dbReference type="UniPathway" id="UPA00148">
    <property type="reaction ID" value="UER00233"/>
</dbReference>
<evidence type="ECO:0000313" key="10">
    <source>
        <dbReference type="EMBL" id="SHN63756.1"/>
    </source>
</evidence>
<keyword evidence="10" id="KW-0808">Transferase</keyword>
<evidence type="ECO:0000256" key="1">
    <source>
        <dbReference type="ARBA" id="ARBA00005121"/>
    </source>
</evidence>
<dbReference type="GO" id="GO:0005524">
    <property type="term" value="F:ATP binding"/>
    <property type="evidence" value="ECO:0007669"/>
    <property type="project" value="InterPro"/>
</dbReference>
<dbReference type="Proteomes" id="UP000186469">
    <property type="component" value="Unassembled WGS sequence"/>
</dbReference>
<keyword evidence="11" id="KW-1185">Reference proteome</keyword>
<dbReference type="PANTHER" id="PTHR46638:SF1">
    <property type="entry name" value="CORRINOID ADENOSYLTRANSFERASE"/>
    <property type="match status" value="1"/>
</dbReference>
<evidence type="ECO:0000256" key="8">
    <source>
        <dbReference type="ARBA" id="ARBA00048555"/>
    </source>
</evidence>
<dbReference type="RefSeq" id="WP_072697084.1">
    <property type="nucleotide sequence ID" value="NZ_FRDI01000005.1"/>
</dbReference>
<reference evidence="10 11" key="1">
    <citation type="submission" date="2016-12" db="EMBL/GenBank/DDBJ databases">
        <authorList>
            <person name="Song W.-J."/>
            <person name="Kurnit D.M."/>
        </authorList>
    </citation>
    <scope>NUCLEOTIDE SEQUENCE [LARGE SCALE GENOMIC DNA]</scope>
    <source>
        <strain evidence="10 11">DSM 11393</strain>
    </source>
</reference>
<dbReference type="EMBL" id="FRDI01000005">
    <property type="protein sequence ID" value="SHN63756.1"/>
    <property type="molecule type" value="Genomic_DNA"/>
</dbReference>
<dbReference type="STRING" id="1121455.SAMN02745728_01402"/>
<evidence type="ECO:0000256" key="9">
    <source>
        <dbReference type="ARBA" id="ARBA00048692"/>
    </source>
</evidence>
<evidence type="ECO:0000313" key="11">
    <source>
        <dbReference type="Proteomes" id="UP000186469"/>
    </source>
</evidence>
<gene>
    <name evidence="10" type="ORF">SAMN02745728_01402</name>
</gene>
<evidence type="ECO:0000256" key="5">
    <source>
        <dbReference type="ARBA" id="ARBA00031529"/>
    </source>
</evidence>
<evidence type="ECO:0000256" key="3">
    <source>
        <dbReference type="ARBA" id="ARBA00012454"/>
    </source>
</evidence>